<gene>
    <name evidence="3" type="ORF">CSUB_C0611</name>
    <name evidence="2" type="ORF">HGMM_F32D08C42</name>
</gene>
<dbReference type="KEGG" id="csu:CSUB_C0611"/>
<reference evidence="2 4" key="2">
    <citation type="journal article" date="2011" name="Nucleic Acids Res.">
        <title>Insights into the evolution of Archaea and eukaryotic protein modifier systems revealed by the genome of a novel archaeal group.</title>
        <authorList>
            <person name="Nunoura T."/>
            <person name="Takaki Y."/>
            <person name="Kakuta J."/>
            <person name="Nishi S."/>
            <person name="Sugahara J."/>
            <person name="Kazama H."/>
            <person name="Chee G."/>
            <person name="Hattori M."/>
            <person name="Kanai A."/>
            <person name="Atomi H."/>
            <person name="Takai K."/>
            <person name="Takami H."/>
        </authorList>
    </citation>
    <scope>NUCLEOTIDE SEQUENCE [LARGE SCALE GENOMIC DNA]</scope>
</reference>
<keyword evidence="1" id="KW-1133">Transmembrane helix</keyword>
<evidence type="ECO:0000313" key="3">
    <source>
        <dbReference type="EMBL" id="BAJ50470.1"/>
    </source>
</evidence>
<evidence type="ECO:0000313" key="4">
    <source>
        <dbReference type="Proteomes" id="UP000008120"/>
    </source>
</evidence>
<reference evidence="2 4" key="1">
    <citation type="journal article" date="2005" name="Environ. Microbiol.">
        <title>Genetic and functional properties of uncultivated thermophilic crenarchaeotes from a subsurface gold mine as revealed by analysis of genome fragments.</title>
        <authorList>
            <person name="Nunoura T."/>
            <person name="Hirayama H."/>
            <person name="Takami H."/>
            <person name="Oida H."/>
            <person name="Nishi S."/>
            <person name="Shimamura S."/>
            <person name="Suzuki Y."/>
            <person name="Inagaki F."/>
            <person name="Takai K."/>
            <person name="Nealson K.H."/>
            <person name="Horikoshi K."/>
        </authorList>
    </citation>
    <scope>NUCLEOTIDE SEQUENCE [LARGE SCALE GENOMIC DNA]</scope>
</reference>
<evidence type="ECO:0000313" key="2">
    <source>
        <dbReference type="EMBL" id="BAJ47676.1"/>
    </source>
</evidence>
<evidence type="ECO:0000256" key="1">
    <source>
        <dbReference type="SAM" id="Phobius"/>
    </source>
</evidence>
<dbReference type="Proteomes" id="UP000008120">
    <property type="component" value="Chromosome"/>
</dbReference>
<proteinExistence type="predicted"/>
<organism evidence="2 4">
    <name type="scientific">Caldiarchaeum subterraneum</name>
    <dbReference type="NCBI Taxonomy" id="311458"/>
    <lineage>
        <taxon>Archaea</taxon>
        <taxon>Nitrososphaerota</taxon>
        <taxon>Candidatus Caldarchaeales</taxon>
        <taxon>Candidatus Caldarchaeaceae</taxon>
        <taxon>Candidatus Caldarchaeum</taxon>
    </lineage>
</organism>
<feature type="transmembrane region" description="Helical" evidence="1">
    <location>
        <begin position="26"/>
        <end position="45"/>
    </location>
</feature>
<feature type="transmembrane region" description="Helical" evidence="1">
    <location>
        <begin position="84"/>
        <end position="102"/>
    </location>
</feature>
<dbReference type="EMBL" id="AP011843">
    <property type="protein sequence ID" value="BAJ47676.1"/>
    <property type="molecule type" value="Genomic_DNA"/>
</dbReference>
<name>E6N5V7_CALS0</name>
<feature type="transmembrane region" description="Helical" evidence="1">
    <location>
        <begin position="114"/>
        <end position="132"/>
    </location>
</feature>
<accession>E6N5V7</accession>
<dbReference type="AlphaFoldDB" id="E6N5V7"/>
<sequence>MRKLLIAAAATLLVATIIHTTSSLKLLLLIASATVFIIATTLTPIHYRKAGWTETRATYLTLGVQTAASFISTAINTANILDTFQTILLFAANTYLLIRVIAESLAVNKTSNAAATASTLLGLSSYITYVISTLEALRT</sequence>
<dbReference type="BioCyc" id="CCAL311458:G131R-623-MONOMER"/>
<dbReference type="STRING" id="311458.CSUB_C0611"/>
<dbReference type="EMBL" id="BA000048">
    <property type="protein sequence ID" value="BAJ50470.1"/>
    <property type="molecule type" value="Genomic_DNA"/>
</dbReference>
<keyword evidence="1" id="KW-0472">Membrane</keyword>
<keyword evidence="1" id="KW-0812">Transmembrane</keyword>
<protein>
    <submittedName>
        <fullName evidence="2">Uncharacterized protein</fullName>
    </submittedName>
</protein>